<accession>A0A557WXE4</accession>
<dbReference type="Gene3D" id="2.60.120.650">
    <property type="entry name" value="Cupin"/>
    <property type="match status" value="1"/>
</dbReference>
<sequence>MLRNPPESHPNVTTEFCGGVIVESSLAWLLSPLPVQTFLDDIWGATRYHVKRDCPGYFDGLLPGPPVVDGLLDHLRAEPSVLRLVKGEQNRDPATYRRPDGSLDPAGVRDGHAAGYTIVVDNLERYVRTLGSLAHAIEVELNFPTQVNGYVTPPESRGFVPHYDHHDVLILQVQGSKVWHLYGDAPVSPHEMQQRKVVAAADLPPPTRLRMDAGDTLYLPRGQIHAAQTRSEASVHLTVGIHAPTVLTLITHALHMLSFRDDRIHDRLPPRHLHADVRASLGALVRDIVAGPDVVPEGLGAMEDLLVRRGRCPPLGQGATAAGIDGHTRVVRHQPLYSRVLTGAGGVALQFAQLLISVGADHEAALRYLADSTGPFRVGDLPGLTAAQQTELARTLIVTGFLVRQPDD</sequence>
<keyword evidence="2" id="KW-0479">Metal-binding</keyword>
<dbReference type="SUPFAM" id="SSF51197">
    <property type="entry name" value="Clavaminate synthase-like"/>
    <property type="match status" value="1"/>
</dbReference>
<protein>
    <submittedName>
        <fullName evidence="5">Cupin</fullName>
    </submittedName>
</protein>
<dbReference type="Proteomes" id="UP000320513">
    <property type="component" value="Unassembled WGS sequence"/>
</dbReference>
<name>A0A557WXE4_9MYCO</name>
<dbReference type="Pfam" id="PF08007">
    <property type="entry name" value="JmjC_2"/>
    <property type="match status" value="1"/>
</dbReference>
<dbReference type="PROSITE" id="PS51184">
    <property type="entry name" value="JMJC"/>
    <property type="match status" value="1"/>
</dbReference>
<feature type="domain" description="JmjC" evidence="4">
    <location>
        <begin position="119"/>
        <end position="258"/>
    </location>
</feature>
<dbReference type="AlphaFoldDB" id="A0A557WXE4"/>
<evidence type="ECO:0000256" key="3">
    <source>
        <dbReference type="ARBA" id="ARBA00023004"/>
    </source>
</evidence>
<dbReference type="EMBL" id="VMQU01000195">
    <property type="protein sequence ID" value="TVS77938.1"/>
    <property type="molecule type" value="Genomic_DNA"/>
</dbReference>
<evidence type="ECO:0000313" key="6">
    <source>
        <dbReference type="Proteomes" id="UP000320513"/>
    </source>
</evidence>
<gene>
    <name evidence="5" type="ORF">FPZ47_25925</name>
</gene>
<dbReference type="PANTHER" id="PTHR13096:SF8">
    <property type="entry name" value="RIBOSOMAL OXYGENASE 1"/>
    <property type="match status" value="1"/>
</dbReference>
<evidence type="ECO:0000313" key="5">
    <source>
        <dbReference type="EMBL" id="TVS77938.1"/>
    </source>
</evidence>
<dbReference type="GO" id="GO:0046872">
    <property type="term" value="F:metal ion binding"/>
    <property type="evidence" value="ECO:0007669"/>
    <property type="project" value="UniProtKB-KW"/>
</dbReference>
<evidence type="ECO:0000259" key="4">
    <source>
        <dbReference type="PROSITE" id="PS51184"/>
    </source>
</evidence>
<dbReference type="InterPro" id="IPR003347">
    <property type="entry name" value="JmjC_dom"/>
</dbReference>
<keyword evidence="3" id="KW-0408">Iron</keyword>
<proteinExistence type="predicted"/>
<keyword evidence="6" id="KW-1185">Reference proteome</keyword>
<comment type="cofactor">
    <cofactor evidence="1">
        <name>Fe(2+)</name>
        <dbReference type="ChEBI" id="CHEBI:29033"/>
    </cofactor>
</comment>
<organism evidence="5 6">
    <name type="scientific">Mycobacterium helveticum</name>
    <dbReference type="NCBI Taxonomy" id="2592811"/>
    <lineage>
        <taxon>Bacteria</taxon>
        <taxon>Bacillati</taxon>
        <taxon>Actinomycetota</taxon>
        <taxon>Actinomycetes</taxon>
        <taxon>Mycobacteriales</taxon>
        <taxon>Mycobacteriaceae</taxon>
        <taxon>Mycobacterium</taxon>
    </lineage>
</organism>
<evidence type="ECO:0000256" key="2">
    <source>
        <dbReference type="ARBA" id="ARBA00022723"/>
    </source>
</evidence>
<dbReference type="SMART" id="SM00558">
    <property type="entry name" value="JmjC"/>
    <property type="match status" value="1"/>
</dbReference>
<comment type="caution">
    <text evidence="5">The sequence shown here is derived from an EMBL/GenBank/DDBJ whole genome shotgun (WGS) entry which is preliminary data.</text>
</comment>
<dbReference type="PANTHER" id="PTHR13096">
    <property type="entry name" value="MINA53 MYC INDUCED NUCLEAR ANTIGEN"/>
    <property type="match status" value="1"/>
</dbReference>
<dbReference type="OrthoDB" id="9764016at2"/>
<reference evidence="5 6" key="1">
    <citation type="submission" date="2019-07" db="EMBL/GenBank/DDBJ databases">
        <title>New Mycobacterium species.</title>
        <authorList>
            <person name="Tortoli E."/>
            <person name="Ghielmetti G."/>
            <person name="Friedel U."/>
            <person name="Trovato A."/>
        </authorList>
    </citation>
    <scope>NUCLEOTIDE SEQUENCE [LARGE SCALE GENOMIC DNA]</scope>
    <source>
        <strain evidence="5 6">16-83</strain>
    </source>
</reference>
<dbReference type="InterPro" id="IPR039994">
    <property type="entry name" value="NO66-like"/>
</dbReference>
<evidence type="ECO:0000256" key="1">
    <source>
        <dbReference type="ARBA" id="ARBA00001954"/>
    </source>
</evidence>